<evidence type="ECO:0000313" key="2">
    <source>
        <dbReference type="EMBL" id="WAR27230.1"/>
    </source>
</evidence>
<protein>
    <submittedName>
        <fullName evidence="2">Uncharacterized protein</fullName>
    </submittedName>
</protein>
<evidence type="ECO:0000256" key="1">
    <source>
        <dbReference type="SAM" id="MobiDB-lite"/>
    </source>
</evidence>
<dbReference type="EMBL" id="CP111026">
    <property type="protein sequence ID" value="WAR27230.1"/>
    <property type="molecule type" value="Genomic_DNA"/>
</dbReference>
<accession>A0ABY7FYJ1</accession>
<keyword evidence="3" id="KW-1185">Reference proteome</keyword>
<dbReference type="Proteomes" id="UP001164746">
    <property type="component" value="Chromosome 15"/>
</dbReference>
<evidence type="ECO:0000313" key="3">
    <source>
        <dbReference type="Proteomes" id="UP001164746"/>
    </source>
</evidence>
<feature type="compositionally biased region" description="Polar residues" evidence="1">
    <location>
        <begin position="172"/>
        <end position="186"/>
    </location>
</feature>
<sequence>MTEPITPKDIETAAIMENEYKIQAMLYKTDQTVTDSGHDCPNISTNVDQEDIDLEAVCESRMISPSQDETLASPNSCKETVPGYKYSVVPIPPNDTSSSKGETITSSISCNEAVSDYNNDAVSFPSSDTLYSKDETLVSPDSCNEVVSDNQINDVPFPPSNTSSTRDETLASPISCNEAVSDNKNNGVPLPPSDTQYSKDETLVSPNSCNEVVSDNQINDFTKLKGNDTNIRSTQNKETSDTYLDTETPLILTVHQVVLIYFQMRIEACAIVLIMKNLCNKVISLLCHVTFPHQEEKTNIVTRQQMFKVSDEDDRITKHSNWTNLFRPLLPLNESHKIKSSVYPILFTEEDLPHDVNQNVIEQTGRLIEPENIHCTFETIPFPVSSSGSLTHACPLPALENAGTLNQHYQAARRNNGNDHRILCMMCQRFVRKVVVKVS</sequence>
<organism evidence="2 3">
    <name type="scientific">Mya arenaria</name>
    <name type="common">Soft-shell clam</name>
    <dbReference type="NCBI Taxonomy" id="6604"/>
    <lineage>
        <taxon>Eukaryota</taxon>
        <taxon>Metazoa</taxon>
        <taxon>Spiralia</taxon>
        <taxon>Lophotrochozoa</taxon>
        <taxon>Mollusca</taxon>
        <taxon>Bivalvia</taxon>
        <taxon>Autobranchia</taxon>
        <taxon>Heteroconchia</taxon>
        <taxon>Euheterodonta</taxon>
        <taxon>Imparidentia</taxon>
        <taxon>Neoheterodontei</taxon>
        <taxon>Myida</taxon>
        <taxon>Myoidea</taxon>
        <taxon>Myidae</taxon>
        <taxon>Mya</taxon>
    </lineage>
</organism>
<feature type="region of interest" description="Disordered" evidence="1">
    <location>
        <begin position="146"/>
        <end position="202"/>
    </location>
</feature>
<name>A0ABY7FYJ1_MYAAR</name>
<proteinExistence type="predicted"/>
<reference evidence="2" key="1">
    <citation type="submission" date="2022-11" db="EMBL/GenBank/DDBJ databases">
        <title>Centuries of genome instability and evolution in soft-shell clam transmissible cancer (bioRxiv).</title>
        <authorList>
            <person name="Hart S.F.M."/>
            <person name="Yonemitsu M.A."/>
            <person name="Giersch R.M."/>
            <person name="Beal B.F."/>
            <person name="Arriagada G."/>
            <person name="Davis B.W."/>
            <person name="Ostrander E.A."/>
            <person name="Goff S.P."/>
            <person name="Metzger M.J."/>
        </authorList>
    </citation>
    <scope>NUCLEOTIDE SEQUENCE</scope>
    <source>
        <strain evidence="2">MELC-2E11</strain>
        <tissue evidence="2">Siphon/mantle</tissue>
    </source>
</reference>
<gene>
    <name evidence="2" type="ORF">MAR_012934</name>
</gene>